<name>A0A2P5I070_DIAHE</name>
<organism evidence="2 3">
    <name type="scientific">Diaporthe helianthi</name>
    <dbReference type="NCBI Taxonomy" id="158607"/>
    <lineage>
        <taxon>Eukaryota</taxon>
        <taxon>Fungi</taxon>
        <taxon>Dikarya</taxon>
        <taxon>Ascomycota</taxon>
        <taxon>Pezizomycotina</taxon>
        <taxon>Sordariomycetes</taxon>
        <taxon>Sordariomycetidae</taxon>
        <taxon>Diaporthales</taxon>
        <taxon>Diaporthaceae</taxon>
        <taxon>Diaporthe</taxon>
    </lineage>
</organism>
<dbReference type="EMBL" id="MAVT02000429">
    <property type="protein sequence ID" value="POS75902.1"/>
    <property type="molecule type" value="Genomic_DNA"/>
</dbReference>
<dbReference type="InParanoid" id="A0A2P5I070"/>
<gene>
    <name evidence="2" type="ORF">DHEL01_v205703</name>
</gene>
<sequence length="171" mass="18271">MDIGLMSSSVHSRARSLSLASVGAWTLMGLLGALVARETRDPLRLEDRPDEADEGGGSAGYFGVLLAKFESAEPRVVFTLVISSGSAVEQRKGKPKPAARPRQCDDNETAPYKYGASVPFRLTQILPATAHTMMNAIINVTAPAVLSASRVCLSISGRPVSRRDGDWASRE</sequence>
<evidence type="ECO:0000313" key="3">
    <source>
        <dbReference type="Proteomes" id="UP000094444"/>
    </source>
</evidence>
<dbReference type="AlphaFoldDB" id="A0A2P5I070"/>
<reference evidence="2" key="1">
    <citation type="submission" date="2017-09" db="EMBL/GenBank/DDBJ databases">
        <title>Polyketide synthases of a Diaporthe helianthi virulent isolate.</title>
        <authorList>
            <person name="Baroncelli R."/>
        </authorList>
    </citation>
    <scope>NUCLEOTIDE SEQUENCE [LARGE SCALE GENOMIC DNA]</scope>
    <source>
        <strain evidence="2">7/96</strain>
    </source>
</reference>
<keyword evidence="3" id="KW-1185">Reference proteome</keyword>
<proteinExistence type="predicted"/>
<protein>
    <submittedName>
        <fullName evidence="2">Uncharacterized protein</fullName>
    </submittedName>
</protein>
<accession>A0A2P5I070</accession>
<evidence type="ECO:0000313" key="2">
    <source>
        <dbReference type="EMBL" id="POS75902.1"/>
    </source>
</evidence>
<feature type="region of interest" description="Disordered" evidence="1">
    <location>
        <begin position="89"/>
        <end position="110"/>
    </location>
</feature>
<dbReference type="Proteomes" id="UP000094444">
    <property type="component" value="Unassembled WGS sequence"/>
</dbReference>
<comment type="caution">
    <text evidence="2">The sequence shown here is derived from an EMBL/GenBank/DDBJ whole genome shotgun (WGS) entry which is preliminary data.</text>
</comment>
<evidence type="ECO:0000256" key="1">
    <source>
        <dbReference type="SAM" id="MobiDB-lite"/>
    </source>
</evidence>